<proteinExistence type="predicted"/>
<dbReference type="OMA" id="PEARPWK"/>
<protein>
    <submittedName>
        <fullName evidence="1">Uncharacterized protein</fullName>
    </submittedName>
</protein>
<dbReference type="Gene3D" id="3.10.450.50">
    <property type="match status" value="1"/>
</dbReference>
<reference evidence="1 2" key="1">
    <citation type="submission" date="2014-11" db="EMBL/GenBank/DDBJ databases">
        <authorList>
            <person name="Zhu J."/>
            <person name="Qi W."/>
            <person name="Song R."/>
        </authorList>
    </citation>
    <scope>NUCLEOTIDE SEQUENCE [LARGE SCALE GENOMIC DNA]</scope>
</reference>
<evidence type="ECO:0000313" key="1">
    <source>
        <dbReference type="EMBL" id="CEL98299.1"/>
    </source>
</evidence>
<gene>
    <name evidence="1" type="ORF">Vbra_7903</name>
</gene>
<dbReference type="VEuPathDB" id="CryptoDB:Vbra_7903"/>
<organism evidence="1 2">
    <name type="scientific">Vitrella brassicaformis (strain CCMP3155)</name>
    <dbReference type="NCBI Taxonomy" id="1169540"/>
    <lineage>
        <taxon>Eukaryota</taxon>
        <taxon>Sar</taxon>
        <taxon>Alveolata</taxon>
        <taxon>Colpodellida</taxon>
        <taxon>Vitrellaceae</taxon>
        <taxon>Vitrella</taxon>
    </lineage>
</organism>
<evidence type="ECO:0000313" key="2">
    <source>
        <dbReference type="Proteomes" id="UP000041254"/>
    </source>
</evidence>
<dbReference type="AlphaFoldDB" id="A0A0G4EMA8"/>
<name>A0A0G4EMA8_VITBC</name>
<dbReference type="InParanoid" id="A0A0G4EMA8"/>
<keyword evidence="2" id="KW-1185">Reference proteome</keyword>
<dbReference type="Proteomes" id="UP000041254">
    <property type="component" value="Unassembled WGS sequence"/>
</dbReference>
<dbReference type="OrthoDB" id="424336at2759"/>
<dbReference type="EMBL" id="CDMY01000267">
    <property type="protein sequence ID" value="CEL98299.1"/>
    <property type="molecule type" value="Genomic_DNA"/>
</dbReference>
<dbReference type="PhylomeDB" id="A0A0G4EMA8"/>
<accession>A0A0G4EMA8</accession>
<sequence length="237" mass="26500">MTPACRCKMRAASDVILPPNIGVDEADMLDKSTFPIPPAELLELARRFILTKSGLDDPSILADDFQFIFPFVGPLSKTEFLAAVSTFNLEEAFPDLKQNTRMMSVDAFEPNRVWYFVQPEGTNLGPLNVLNVPTIPSTGIKVLNPPQVHSITFNEEGKIVKFTGGYPVDRTIGNTGGLGGIFGYLKAIGRPLPFPEASTYFEKRSLVWRLLVGFNKRALRRKGRKMQRQYMMAQLNK</sequence>